<evidence type="ECO:0000313" key="2">
    <source>
        <dbReference type="Proteomes" id="UP000593577"/>
    </source>
</evidence>
<proteinExistence type="predicted"/>
<comment type="caution">
    <text evidence="1">The sequence shown here is derived from an EMBL/GenBank/DDBJ whole genome shotgun (WGS) entry which is preliminary data.</text>
</comment>
<sequence>MKNGPWNFNSHLLILDQLKMGDDPLTVQLHWVDFWLLIHDLYLGFMADIVAHQLGNFIGEFIEYDTTATQLGYKRIMKIRVREEKEDDCAEKWHIDVMIDEDLEGNTWRCMRFYEAPEETMREASWNLLRTLNDSYIFLGLL</sequence>
<gene>
    <name evidence="1" type="ORF">Goari_027523</name>
</gene>
<dbReference type="AlphaFoldDB" id="A0A7J8YUH7"/>
<accession>A0A7J8YUH7</accession>
<name>A0A7J8YUH7_GOSAI</name>
<organism evidence="1 2">
    <name type="scientific">Gossypium aridum</name>
    <name type="common">American cotton</name>
    <name type="synonym">Erioxylum aridum</name>
    <dbReference type="NCBI Taxonomy" id="34290"/>
    <lineage>
        <taxon>Eukaryota</taxon>
        <taxon>Viridiplantae</taxon>
        <taxon>Streptophyta</taxon>
        <taxon>Embryophyta</taxon>
        <taxon>Tracheophyta</taxon>
        <taxon>Spermatophyta</taxon>
        <taxon>Magnoliopsida</taxon>
        <taxon>eudicotyledons</taxon>
        <taxon>Gunneridae</taxon>
        <taxon>Pentapetalae</taxon>
        <taxon>rosids</taxon>
        <taxon>malvids</taxon>
        <taxon>Malvales</taxon>
        <taxon>Malvaceae</taxon>
        <taxon>Malvoideae</taxon>
        <taxon>Gossypium</taxon>
    </lineage>
</organism>
<protein>
    <recommendedName>
        <fullName evidence="3">DUF4283 domain-containing protein</fullName>
    </recommendedName>
</protein>
<dbReference type="EMBL" id="JABFAA010373794">
    <property type="protein sequence ID" value="MBA0703246.1"/>
    <property type="molecule type" value="Genomic_DNA"/>
</dbReference>
<evidence type="ECO:0000313" key="1">
    <source>
        <dbReference type="EMBL" id="MBA0703246.1"/>
    </source>
</evidence>
<dbReference type="Proteomes" id="UP000593577">
    <property type="component" value="Unassembled WGS sequence"/>
</dbReference>
<keyword evidence="2" id="KW-1185">Reference proteome</keyword>
<reference evidence="1 2" key="1">
    <citation type="journal article" date="2019" name="Genome Biol. Evol.">
        <title>Insights into the evolution of the New World diploid cottons (Gossypium, subgenus Houzingenia) based on genome sequencing.</title>
        <authorList>
            <person name="Grover C.E."/>
            <person name="Arick M.A. 2nd"/>
            <person name="Thrash A."/>
            <person name="Conover J.L."/>
            <person name="Sanders W.S."/>
            <person name="Peterson D.G."/>
            <person name="Frelichowski J.E."/>
            <person name="Scheffler J.A."/>
            <person name="Scheffler B.E."/>
            <person name="Wendel J.F."/>
        </authorList>
    </citation>
    <scope>NUCLEOTIDE SEQUENCE [LARGE SCALE GENOMIC DNA]</scope>
    <source>
        <strain evidence="1">185</strain>
        <tissue evidence="1">Leaf</tissue>
    </source>
</reference>
<evidence type="ECO:0008006" key="3">
    <source>
        <dbReference type="Google" id="ProtNLM"/>
    </source>
</evidence>